<name>A0ABX6P340_9BURK</name>
<gene>
    <name evidence="1" type="ORF">HK414_14290</name>
</gene>
<reference evidence="1 2" key="1">
    <citation type="submission" date="2020-05" db="EMBL/GenBank/DDBJ databases">
        <title>Ramlibacter rhizophilus sp. nov., isolated from rhizosphere soil of national flower Mugunghwa from South Korea.</title>
        <authorList>
            <person name="Zheng-Fei Y."/>
            <person name="Huan T."/>
        </authorList>
    </citation>
    <scope>NUCLEOTIDE SEQUENCE [LARGE SCALE GENOMIC DNA]</scope>
    <source>
        <strain evidence="1 2">H242</strain>
    </source>
</reference>
<organism evidence="1 2">
    <name type="scientific">Ramlibacter terrae</name>
    <dbReference type="NCBI Taxonomy" id="2732511"/>
    <lineage>
        <taxon>Bacteria</taxon>
        <taxon>Pseudomonadati</taxon>
        <taxon>Pseudomonadota</taxon>
        <taxon>Betaproteobacteria</taxon>
        <taxon>Burkholderiales</taxon>
        <taxon>Comamonadaceae</taxon>
        <taxon>Ramlibacter</taxon>
    </lineage>
</organism>
<dbReference type="EMBL" id="CP053418">
    <property type="protein sequence ID" value="QJW84478.1"/>
    <property type="molecule type" value="Genomic_DNA"/>
</dbReference>
<evidence type="ECO:0000313" key="1">
    <source>
        <dbReference type="EMBL" id="QJW84478.1"/>
    </source>
</evidence>
<keyword evidence="2" id="KW-1185">Reference proteome</keyword>
<sequence length="61" mass="6656">MSGEAGAQALYQHVRRVYVPLLEHDQWPAAAGWLADLQSLAARTEAALKAYCATESRQDAV</sequence>
<dbReference type="Proteomes" id="UP000500826">
    <property type="component" value="Chromosome"/>
</dbReference>
<accession>A0ABX6P340</accession>
<protein>
    <submittedName>
        <fullName evidence="1">Uncharacterized protein</fullName>
    </submittedName>
</protein>
<evidence type="ECO:0000313" key="2">
    <source>
        <dbReference type="Proteomes" id="UP000500826"/>
    </source>
</evidence>
<proteinExistence type="predicted"/>